<keyword evidence="1" id="KW-1133">Transmembrane helix</keyword>
<comment type="caution">
    <text evidence="2">The sequence shown here is derived from an EMBL/GenBank/DDBJ whole genome shotgun (WGS) entry which is preliminary data.</text>
</comment>
<gene>
    <name evidence="2" type="ORF">BCR44DRAFT_1221412</name>
</gene>
<keyword evidence="1" id="KW-0472">Membrane</keyword>
<evidence type="ECO:0000256" key="1">
    <source>
        <dbReference type="SAM" id="Phobius"/>
    </source>
</evidence>
<dbReference type="AlphaFoldDB" id="A0A1Y2I2A0"/>
<sequence>MVQQQNDRKCTFLVVHIHDHIPIVIIIGAKIDNLAKKSRWIMFVDTRRSWRTKTGLKTGPAPFVFGPTVLTMVAASFAIVVAGWVEAELIASRRCAVVRGAPVHAMCVPKRTWLHALRKVRVAVAGGGRAMPPPKRKTLMLTNPWPSPIRSDQWLWRREAGPACGISQGGV</sequence>
<evidence type="ECO:0000313" key="2">
    <source>
        <dbReference type="EMBL" id="ORZ40071.1"/>
    </source>
</evidence>
<organism evidence="2 3">
    <name type="scientific">Catenaria anguillulae PL171</name>
    <dbReference type="NCBI Taxonomy" id="765915"/>
    <lineage>
        <taxon>Eukaryota</taxon>
        <taxon>Fungi</taxon>
        <taxon>Fungi incertae sedis</taxon>
        <taxon>Blastocladiomycota</taxon>
        <taxon>Blastocladiomycetes</taxon>
        <taxon>Blastocladiales</taxon>
        <taxon>Catenariaceae</taxon>
        <taxon>Catenaria</taxon>
    </lineage>
</organism>
<keyword evidence="3" id="KW-1185">Reference proteome</keyword>
<evidence type="ECO:0000313" key="3">
    <source>
        <dbReference type="Proteomes" id="UP000193411"/>
    </source>
</evidence>
<reference evidence="2 3" key="1">
    <citation type="submission" date="2016-07" db="EMBL/GenBank/DDBJ databases">
        <title>Pervasive Adenine N6-methylation of Active Genes in Fungi.</title>
        <authorList>
            <consortium name="DOE Joint Genome Institute"/>
            <person name="Mondo S.J."/>
            <person name="Dannebaum R.O."/>
            <person name="Kuo R.C."/>
            <person name="Labutti K."/>
            <person name="Haridas S."/>
            <person name="Kuo A."/>
            <person name="Salamov A."/>
            <person name="Ahrendt S.R."/>
            <person name="Lipzen A."/>
            <person name="Sullivan W."/>
            <person name="Andreopoulos W.B."/>
            <person name="Clum A."/>
            <person name="Lindquist E."/>
            <person name="Daum C."/>
            <person name="Ramamoorthy G.K."/>
            <person name="Gryganskyi A."/>
            <person name="Culley D."/>
            <person name="Magnuson J.K."/>
            <person name="James T.Y."/>
            <person name="O'Malley M.A."/>
            <person name="Stajich J.E."/>
            <person name="Spatafora J.W."/>
            <person name="Visel A."/>
            <person name="Grigoriev I.V."/>
        </authorList>
    </citation>
    <scope>NUCLEOTIDE SEQUENCE [LARGE SCALE GENOMIC DNA]</scope>
    <source>
        <strain evidence="2 3">PL171</strain>
    </source>
</reference>
<keyword evidence="1" id="KW-0812">Transmembrane</keyword>
<proteinExistence type="predicted"/>
<dbReference type="EMBL" id="MCFL01000004">
    <property type="protein sequence ID" value="ORZ40071.1"/>
    <property type="molecule type" value="Genomic_DNA"/>
</dbReference>
<feature type="transmembrane region" description="Helical" evidence="1">
    <location>
        <begin position="63"/>
        <end position="85"/>
    </location>
</feature>
<protein>
    <submittedName>
        <fullName evidence="2">Uncharacterized protein</fullName>
    </submittedName>
</protein>
<dbReference type="Proteomes" id="UP000193411">
    <property type="component" value="Unassembled WGS sequence"/>
</dbReference>
<accession>A0A1Y2I2A0</accession>
<name>A0A1Y2I2A0_9FUNG</name>